<feature type="region of interest" description="Disordered" evidence="1">
    <location>
        <begin position="1"/>
        <end position="42"/>
    </location>
</feature>
<reference evidence="2 3" key="1">
    <citation type="submission" date="2023-09" db="EMBL/GenBank/DDBJ databases">
        <authorList>
            <person name="Wang M."/>
        </authorList>
    </citation>
    <scope>NUCLEOTIDE SEQUENCE [LARGE SCALE GENOMIC DNA]</scope>
    <source>
        <strain evidence="2">GT-2023</strain>
        <tissue evidence="2">Liver</tissue>
    </source>
</reference>
<protein>
    <submittedName>
        <fullName evidence="2">Uncharacterized protein</fullName>
    </submittedName>
</protein>
<organism evidence="2 3">
    <name type="scientific">Cirrhinus molitorella</name>
    <name type="common">mud carp</name>
    <dbReference type="NCBI Taxonomy" id="172907"/>
    <lineage>
        <taxon>Eukaryota</taxon>
        <taxon>Metazoa</taxon>
        <taxon>Chordata</taxon>
        <taxon>Craniata</taxon>
        <taxon>Vertebrata</taxon>
        <taxon>Euteleostomi</taxon>
        <taxon>Actinopterygii</taxon>
        <taxon>Neopterygii</taxon>
        <taxon>Teleostei</taxon>
        <taxon>Ostariophysi</taxon>
        <taxon>Cypriniformes</taxon>
        <taxon>Cyprinidae</taxon>
        <taxon>Labeoninae</taxon>
        <taxon>Labeonini</taxon>
        <taxon>Cirrhinus</taxon>
    </lineage>
</organism>
<accession>A0ABR3NFE2</accession>
<feature type="region of interest" description="Disordered" evidence="1">
    <location>
        <begin position="59"/>
        <end position="91"/>
    </location>
</feature>
<dbReference type="Proteomes" id="UP001558613">
    <property type="component" value="Unassembled WGS sequence"/>
</dbReference>
<evidence type="ECO:0000313" key="2">
    <source>
        <dbReference type="EMBL" id="KAL1275395.1"/>
    </source>
</evidence>
<keyword evidence="3" id="KW-1185">Reference proteome</keyword>
<sequence length="116" mass="13779">MQREIDHRKKGNVHKPVEQQLKLKPEYHKQSANPPQTNDEIQHKQKTLITLQLDHVFHETGDKSTEGKQQNSEVMKRGEIPVKKSRKAAKEEVNTILRRETWNFFSIYERHIIEVD</sequence>
<feature type="compositionally biased region" description="Polar residues" evidence="1">
    <location>
        <begin position="30"/>
        <end position="39"/>
    </location>
</feature>
<comment type="caution">
    <text evidence="2">The sequence shown here is derived from an EMBL/GenBank/DDBJ whole genome shotgun (WGS) entry which is preliminary data.</text>
</comment>
<feature type="compositionally biased region" description="Basic and acidic residues" evidence="1">
    <location>
        <begin position="15"/>
        <end position="29"/>
    </location>
</feature>
<gene>
    <name evidence="2" type="ORF">QQF64_035018</name>
</gene>
<feature type="compositionally biased region" description="Basic and acidic residues" evidence="1">
    <location>
        <begin position="74"/>
        <end position="91"/>
    </location>
</feature>
<evidence type="ECO:0000256" key="1">
    <source>
        <dbReference type="SAM" id="MobiDB-lite"/>
    </source>
</evidence>
<evidence type="ECO:0000313" key="3">
    <source>
        <dbReference type="Proteomes" id="UP001558613"/>
    </source>
</evidence>
<name>A0ABR3NFE2_9TELE</name>
<dbReference type="EMBL" id="JAYMGO010000004">
    <property type="protein sequence ID" value="KAL1275395.1"/>
    <property type="molecule type" value="Genomic_DNA"/>
</dbReference>
<proteinExistence type="predicted"/>